<organism evidence="4 5">
    <name type="scientific">Nocardia amikacinitolerans</name>
    <dbReference type="NCBI Taxonomy" id="756689"/>
    <lineage>
        <taxon>Bacteria</taxon>
        <taxon>Bacillati</taxon>
        <taxon>Actinomycetota</taxon>
        <taxon>Actinomycetes</taxon>
        <taxon>Mycobacteriales</taxon>
        <taxon>Nocardiaceae</taxon>
        <taxon>Nocardia</taxon>
    </lineage>
</organism>
<dbReference type="InterPro" id="IPR029058">
    <property type="entry name" value="AB_hydrolase_fold"/>
</dbReference>
<dbReference type="Pfam" id="PF03403">
    <property type="entry name" value="PAF-AH_p_II"/>
    <property type="match status" value="1"/>
</dbReference>
<dbReference type="PANTHER" id="PTHR10272:SF0">
    <property type="entry name" value="PLATELET-ACTIVATING FACTOR ACETYLHYDROLASE"/>
    <property type="match status" value="1"/>
</dbReference>
<dbReference type="OrthoDB" id="569821at2"/>
<evidence type="ECO:0000313" key="4">
    <source>
        <dbReference type="EMBL" id="SNY89561.1"/>
    </source>
</evidence>
<keyword evidence="3" id="KW-0443">Lipid metabolism</keyword>
<dbReference type="AlphaFoldDB" id="A0A285M1Z6"/>
<keyword evidence="5" id="KW-1185">Reference proteome</keyword>
<dbReference type="PANTHER" id="PTHR10272">
    <property type="entry name" value="PLATELET-ACTIVATING FACTOR ACETYLHYDROLASE"/>
    <property type="match status" value="1"/>
</dbReference>
<gene>
    <name evidence="4" type="ORF">SAMN04244553_6580</name>
</gene>
<dbReference type="GO" id="GO:0003847">
    <property type="term" value="F:1-alkyl-2-acetylglycerophosphocholine esterase activity"/>
    <property type="evidence" value="ECO:0007669"/>
    <property type="project" value="TreeGrafter"/>
</dbReference>
<keyword evidence="1 4" id="KW-0378">Hydrolase</keyword>
<evidence type="ECO:0000256" key="2">
    <source>
        <dbReference type="ARBA" id="ARBA00022963"/>
    </source>
</evidence>
<sequence length="342" mass="37376">MTDPDRADPWEAGRRRELLVQIWYPADGSRAAPAAPWMPLGGQEAQRSYLTELGVPEGSWSLGPSHSHRDEPAGVGRFPVLLNSPGMGDTTGWSTAQAEDLASHGYIVVAMNHMHEAFAVHFPDGRVQRTVVPLDSPQEVLRDLLLPTRVADTEFVLDELTANAAGHPLPEHLVESMDLSRVGMFGHSLGGSTTTQALHDDPRIRAGVNLDGPVLGSVADDGTDRPLLMLASESSPWFGKPGWEPYWRRNTGLKLPLRLPGTQHMSFCDQQAILSQLATAGLLSTDTKTKAVGSIDADRSIELQRTYLRVYFDVVFGRLDADVSDALERFAQPATVPYQQPE</sequence>
<name>A0A285M1Z6_9NOCA</name>
<evidence type="ECO:0000313" key="5">
    <source>
        <dbReference type="Proteomes" id="UP000219565"/>
    </source>
</evidence>
<protein>
    <submittedName>
        <fullName evidence="4">Alpha/beta hydrolase family protein</fullName>
    </submittedName>
</protein>
<proteinExistence type="predicted"/>
<accession>A0A285M1Z6</accession>
<dbReference type="EMBL" id="OBEG01000009">
    <property type="protein sequence ID" value="SNY89561.1"/>
    <property type="molecule type" value="Genomic_DNA"/>
</dbReference>
<keyword evidence="2" id="KW-0442">Lipid degradation</keyword>
<reference evidence="4 5" key="1">
    <citation type="submission" date="2017-09" db="EMBL/GenBank/DDBJ databases">
        <authorList>
            <person name="Ehlers B."/>
            <person name="Leendertz F.H."/>
        </authorList>
    </citation>
    <scope>NUCLEOTIDE SEQUENCE [LARGE SCALE GENOMIC DNA]</scope>
    <source>
        <strain evidence="4 5">DSM 45537</strain>
    </source>
</reference>
<dbReference type="Gene3D" id="3.40.50.1820">
    <property type="entry name" value="alpha/beta hydrolase"/>
    <property type="match status" value="1"/>
</dbReference>
<dbReference type="SUPFAM" id="SSF53474">
    <property type="entry name" value="alpha/beta-Hydrolases"/>
    <property type="match status" value="1"/>
</dbReference>
<evidence type="ECO:0000256" key="1">
    <source>
        <dbReference type="ARBA" id="ARBA00022801"/>
    </source>
</evidence>
<dbReference type="Proteomes" id="UP000219565">
    <property type="component" value="Unassembled WGS sequence"/>
</dbReference>
<dbReference type="GO" id="GO:0016042">
    <property type="term" value="P:lipid catabolic process"/>
    <property type="evidence" value="ECO:0007669"/>
    <property type="project" value="UniProtKB-KW"/>
</dbReference>
<evidence type="ECO:0000256" key="3">
    <source>
        <dbReference type="ARBA" id="ARBA00023098"/>
    </source>
</evidence>